<dbReference type="AlphaFoldDB" id="A0A8B8B0U9"/>
<gene>
    <name evidence="5" type="primary">LOC111106527</name>
</gene>
<sequence length="192" mass="21189">MAIPIEWSCTLGILLLVLVAEITSARFSHRNYYSYRYTEESSDSWVAGAIVGGIFGFIVFITITYICCQAGNCCCKSPKIRHRTRATNPISQIYTDTRDVQSRPGSEVSRVGIQLQTGNLRNNYLDAPPSGSTPVDTPFSSRPQYYNDPPPTIPGYRPQINVLPETSGERVLSPPPPYSDAELLNPGVARNT</sequence>
<keyword evidence="2" id="KW-0472">Membrane</keyword>
<evidence type="ECO:0000256" key="1">
    <source>
        <dbReference type="SAM" id="MobiDB-lite"/>
    </source>
</evidence>
<protein>
    <submittedName>
        <fullName evidence="5">Uncharacterized protein LOC111106527</fullName>
    </submittedName>
</protein>
<keyword evidence="4" id="KW-1185">Reference proteome</keyword>
<name>A0A8B8B0U9_CRAVI</name>
<feature type="transmembrane region" description="Helical" evidence="2">
    <location>
        <begin position="49"/>
        <end position="75"/>
    </location>
</feature>
<proteinExistence type="predicted"/>
<dbReference type="OrthoDB" id="6197808at2759"/>
<keyword evidence="2" id="KW-0812">Transmembrane</keyword>
<dbReference type="Proteomes" id="UP000694844">
    <property type="component" value="Chromosome 8"/>
</dbReference>
<feature type="region of interest" description="Disordered" evidence="1">
    <location>
        <begin position="125"/>
        <end position="192"/>
    </location>
</feature>
<reference evidence="5" key="1">
    <citation type="submission" date="2025-08" db="UniProtKB">
        <authorList>
            <consortium name="RefSeq"/>
        </authorList>
    </citation>
    <scope>IDENTIFICATION</scope>
    <source>
        <tissue evidence="5">Whole sample</tissue>
    </source>
</reference>
<evidence type="ECO:0000256" key="2">
    <source>
        <dbReference type="SAM" id="Phobius"/>
    </source>
</evidence>
<keyword evidence="2" id="KW-1133">Transmembrane helix</keyword>
<feature type="signal peptide" evidence="3">
    <location>
        <begin position="1"/>
        <end position="25"/>
    </location>
</feature>
<feature type="compositionally biased region" description="Polar residues" evidence="1">
    <location>
        <begin position="130"/>
        <end position="144"/>
    </location>
</feature>
<evidence type="ECO:0000256" key="3">
    <source>
        <dbReference type="SAM" id="SignalP"/>
    </source>
</evidence>
<dbReference type="KEGG" id="cvn:111106527"/>
<feature type="chain" id="PRO_5034563962" evidence="3">
    <location>
        <begin position="26"/>
        <end position="192"/>
    </location>
</feature>
<dbReference type="RefSeq" id="XP_022296956.1">
    <property type="nucleotide sequence ID" value="XM_022441248.1"/>
</dbReference>
<keyword evidence="3" id="KW-0732">Signal</keyword>
<evidence type="ECO:0000313" key="4">
    <source>
        <dbReference type="Proteomes" id="UP000694844"/>
    </source>
</evidence>
<evidence type="ECO:0000313" key="5">
    <source>
        <dbReference type="RefSeq" id="XP_022296956.1"/>
    </source>
</evidence>
<dbReference type="GeneID" id="111106527"/>
<organism evidence="4 5">
    <name type="scientific">Crassostrea virginica</name>
    <name type="common">Eastern oyster</name>
    <dbReference type="NCBI Taxonomy" id="6565"/>
    <lineage>
        <taxon>Eukaryota</taxon>
        <taxon>Metazoa</taxon>
        <taxon>Spiralia</taxon>
        <taxon>Lophotrochozoa</taxon>
        <taxon>Mollusca</taxon>
        <taxon>Bivalvia</taxon>
        <taxon>Autobranchia</taxon>
        <taxon>Pteriomorphia</taxon>
        <taxon>Ostreida</taxon>
        <taxon>Ostreoidea</taxon>
        <taxon>Ostreidae</taxon>
        <taxon>Crassostrea</taxon>
    </lineage>
</organism>
<accession>A0A8B8B0U9</accession>